<dbReference type="PROSITE" id="PS52015">
    <property type="entry name" value="TONB_CTD"/>
    <property type="match status" value="1"/>
</dbReference>
<organism evidence="12 13">
    <name type="scientific">Massilia varians</name>
    <dbReference type="NCBI Taxonomy" id="457921"/>
    <lineage>
        <taxon>Bacteria</taxon>
        <taxon>Pseudomonadati</taxon>
        <taxon>Pseudomonadota</taxon>
        <taxon>Betaproteobacteria</taxon>
        <taxon>Burkholderiales</taxon>
        <taxon>Oxalobacteraceae</taxon>
        <taxon>Telluria group</taxon>
        <taxon>Massilia</taxon>
    </lineage>
</organism>
<feature type="compositionally biased region" description="Pro residues" evidence="10">
    <location>
        <begin position="116"/>
        <end position="125"/>
    </location>
</feature>
<name>A0ABN6T491_9BURK</name>
<dbReference type="InterPro" id="IPR051045">
    <property type="entry name" value="TonB-dependent_transducer"/>
</dbReference>
<keyword evidence="7" id="KW-0653">Protein transport</keyword>
<dbReference type="Gene3D" id="3.30.1150.10">
    <property type="match status" value="1"/>
</dbReference>
<comment type="subcellular location">
    <subcellularLocation>
        <location evidence="1">Cell inner membrane</location>
        <topology evidence="1">Single-pass membrane protein</topology>
        <orientation evidence="1">Periplasmic side</orientation>
    </subcellularLocation>
</comment>
<evidence type="ECO:0000259" key="11">
    <source>
        <dbReference type="PROSITE" id="PS52015"/>
    </source>
</evidence>
<evidence type="ECO:0000256" key="4">
    <source>
        <dbReference type="ARBA" id="ARBA00022475"/>
    </source>
</evidence>
<keyword evidence="9" id="KW-0472">Membrane</keyword>
<gene>
    <name evidence="12" type="ORF">MasN3_05760</name>
</gene>
<dbReference type="PANTHER" id="PTHR33446">
    <property type="entry name" value="PROTEIN TONB-RELATED"/>
    <property type="match status" value="1"/>
</dbReference>
<evidence type="ECO:0000256" key="2">
    <source>
        <dbReference type="ARBA" id="ARBA00006555"/>
    </source>
</evidence>
<dbReference type="InterPro" id="IPR006260">
    <property type="entry name" value="TonB/TolA_C"/>
</dbReference>
<evidence type="ECO:0000256" key="7">
    <source>
        <dbReference type="ARBA" id="ARBA00022927"/>
    </source>
</evidence>
<dbReference type="Pfam" id="PF03544">
    <property type="entry name" value="TonB_C"/>
    <property type="match status" value="1"/>
</dbReference>
<dbReference type="NCBIfam" id="TIGR01352">
    <property type="entry name" value="tonB_Cterm"/>
    <property type="match status" value="1"/>
</dbReference>
<evidence type="ECO:0000256" key="1">
    <source>
        <dbReference type="ARBA" id="ARBA00004383"/>
    </source>
</evidence>
<keyword evidence="3" id="KW-0813">Transport</keyword>
<dbReference type="PANTHER" id="PTHR33446:SF2">
    <property type="entry name" value="PROTEIN TONB"/>
    <property type="match status" value="1"/>
</dbReference>
<keyword evidence="4" id="KW-1003">Cell membrane</keyword>
<keyword evidence="6" id="KW-0812">Transmembrane</keyword>
<dbReference type="RefSeq" id="WP_281912177.1">
    <property type="nucleotide sequence ID" value="NZ_AP026966.1"/>
</dbReference>
<dbReference type="InterPro" id="IPR037682">
    <property type="entry name" value="TonB_C"/>
</dbReference>
<proteinExistence type="inferred from homology"/>
<evidence type="ECO:0000313" key="13">
    <source>
        <dbReference type="Proteomes" id="UP001163336"/>
    </source>
</evidence>
<evidence type="ECO:0000256" key="10">
    <source>
        <dbReference type="SAM" id="MobiDB-lite"/>
    </source>
</evidence>
<evidence type="ECO:0000256" key="8">
    <source>
        <dbReference type="ARBA" id="ARBA00022989"/>
    </source>
</evidence>
<evidence type="ECO:0000256" key="3">
    <source>
        <dbReference type="ARBA" id="ARBA00022448"/>
    </source>
</evidence>
<dbReference type="SUPFAM" id="SSF74653">
    <property type="entry name" value="TolA/TonB C-terminal domain"/>
    <property type="match status" value="1"/>
</dbReference>
<dbReference type="EMBL" id="AP026966">
    <property type="protein sequence ID" value="BDT57082.1"/>
    <property type="molecule type" value="Genomic_DNA"/>
</dbReference>
<evidence type="ECO:0000256" key="6">
    <source>
        <dbReference type="ARBA" id="ARBA00022692"/>
    </source>
</evidence>
<keyword evidence="8" id="KW-1133">Transmembrane helix</keyword>
<evidence type="ECO:0000313" key="12">
    <source>
        <dbReference type="EMBL" id="BDT57082.1"/>
    </source>
</evidence>
<keyword evidence="13" id="KW-1185">Reference proteome</keyword>
<reference evidence="12" key="1">
    <citation type="submission" date="2022-11" db="EMBL/GenBank/DDBJ databases">
        <title>Isolation and characterization of PLA-degrading bacterium Massilia sp. from Antarctic soil.</title>
        <authorList>
            <person name="Sato K."/>
            <person name="Gomez-Fuentes C."/>
            <person name="Ahmad S.A."/>
            <person name="Zulkharnain A."/>
        </authorList>
    </citation>
    <scope>NUCLEOTIDE SEQUENCE</scope>
    <source>
        <strain evidence="12">N-3</strain>
    </source>
</reference>
<evidence type="ECO:0000256" key="9">
    <source>
        <dbReference type="ARBA" id="ARBA00023136"/>
    </source>
</evidence>
<dbReference type="Proteomes" id="UP001163336">
    <property type="component" value="Chromosome"/>
</dbReference>
<keyword evidence="5" id="KW-0997">Cell inner membrane</keyword>
<feature type="domain" description="TonB C-terminal" evidence="11">
    <location>
        <begin position="131"/>
        <end position="221"/>
    </location>
</feature>
<feature type="region of interest" description="Disordered" evidence="10">
    <location>
        <begin position="101"/>
        <end position="134"/>
    </location>
</feature>
<accession>A0ABN6T491</accession>
<comment type="similarity">
    <text evidence="2">Belongs to the TonB family.</text>
</comment>
<sequence length="221" mass="22940">MHFTQLNDGTGCKAGKFALVAGLHALVAMGLVNVMNAKSITLPKLIDDATVWIQPQTPPPPPPQLPQPVVKAVKPPIVAPKVEVEVPPPPAEERIQASLEPEAAVEPAQPSTNDAPPAPAAPPSSNPGQMGSAVLANADGCAKPDYPINAARNGDTGTVTLALLVGADGRVQDARVQKTSGHRELDRAALNALSLCQFKPAMNNGVAQAGWGQIAYVWTLE</sequence>
<evidence type="ECO:0000256" key="5">
    <source>
        <dbReference type="ARBA" id="ARBA00022519"/>
    </source>
</evidence>
<protein>
    <recommendedName>
        <fullName evidence="11">TonB C-terminal domain-containing protein</fullName>
    </recommendedName>
</protein>